<dbReference type="HOGENOM" id="CLU_061385_1_0_4"/>
<name>Q47IC0_DECAR</name>
<accession>Q47IC0</accession>
<gene>
    <name evidence="2" type="ordered locus">Daro_0655</name>
</gene>
<dbReference type="PANTHER" id="PTHR42951">
    <property type="entry name" value="METALLO-BETA-LACTAMASE DOMAIN-CONTAINING"/>
    <property type="match status" value="1"/>
</dbReference>
<dbReference type="SUPFAM" id="SSF56281">
    <property type="entry name" value="Metallo-hydrolase/oxidoreductase"/>
    <property type="match status" value="1"/>
</dbReference>
<dbReference type="InterPro" id="IPR001279">
    <property type="entry name" value="Metallo-B-lactamas"/>
</dbReference>
<reference evidence="2" key="1">
    <citation type="submission" date="2005-08" db="EMBL/GenBank/DDBJ databases">
        <title>Complete sequence of Dechloromonas aromatica RCB.</title>
        <authorList>
            <person name="Salinero K.K."/>
            <person name="Copeland A."/>
            <person name="Lucas S."/>
            <person name="Lapidus A."/>
            <person name="Barry K."/>
            <person name="Detter J.C."/>
            <person name="Glavina T."/>
            <person name="Hammon N."/>
            <person name="Israni S."/>
            <person name="Pitluck S."/>
            <person name="Di Bartolo G."/>
            <person name="Trong S."/>
            <person name="Schmutz J."/>
            <person name="Larimer F."/>
            <person name="Land M."/>
            <person name="Ivanova N."/>
            <person name="Richardson P."/>
        </authorList>
    </citation>
    <scope>NUCLEOTIDE SEQUENCE</scope>
    <source>
        <strain evidence="2">RCB</strain>
    </source>
</reference>
<dbReference type="InterPro" id="IPR036866">
    <property type="entry name" value="RibonucZ/Hydroxyglut_hydro"/>
</dbReference>
<dbReference type="AlphaFoldDB" id="Q47IC0"/>
<dbReference type="SMART" id="SM00849">
    <property type="entry name" value="Lactamase_B"/>
    <property type="match status" value="1"/>
</dbReference>
<dbReference type="CDD" id="cd07726">
    <property type="entry name" value="ST1585-like_MBL-fold"/>
    <property type="match status" value="1"/>
</dbReference>
<dbReference type="Gene3D" id="3.60.15.10">
    <property type="entry name" value="Ribonuclease Z/Hydroxyacylglutathione hydrolase-like"/>
    <property type="match status" value="1"/>
</dbReference>
<dbReference type="EMBL" id="CP000089">
    <property type="protein sequence ID" value="AAZ45411.1"/>
    <property type="molecule type" value="Genomic_DNA"/>
</dbReference>
<dbReference type="Pfam" id="PF00753">
    <property type="entry name" value="Lactamase_B"/>
    <property type="match status" value="1"/>
</dbReference>
<proteinExistence type="predicted"/>
<organism evidence="2">
    <name type="scientific">Dechloromonas aromatica (strain RCB)</name>
    <dbReference type="NCBI Taxonomy" id="159087"/>
    <lineage>
        <taxon>Bacteria</taxon>
        <taxon>Pseudomonadati</taxon>
        <taxon>Pseudomonadota</taxon>
        <taxon>Betaproteobacteria</taxon>
        <taxon>Rhodocyclales</taxon>
        <taxon>Azonexaceae</taxon>
        <taxon>Dechloromonas</taxon>
    </lineage>
</organism>
<evidence type="ECO:0000259" key="1">
    <source>
        <dbReference type="SMART" id="SM00849"/>
    </source>
</evidence>
<feature type="domain" description="Metallo-beta-lactamase" evidence="1">
    <location>
        <begin position="25"/>
        <end position="231"/>
    </location>
</feature>
<dbReference type="OrthoDB" id="9784009at2"/>
<dbReference type="eggNOG" id="COG0491">
    <property type="taxonomic scope" value="Bacteria"/>
</dbReference>
<dbReference type="InterPro" id="IPR050855">
    <property type="entry name" value="NDM-1-like"/>
</dbReference>
<dbReference type="InterPro" id="IPR037482">
    <property type="entry name" value="ST1585_MBL-fold"/>
</dbReference>
<evidence type="ECO:0000313" key="2">
    <source>
        <dbReference type="EMBL" id="AAZ45411.1"/>
    </source>
</evidence>
<protein>
    <submittedName>
        <fullName evidence="2">Beta-lactamase-like protein</fullName>
    </submittedName>
</protein>
<dbReference type="KEGG" id="dar:Daro_0655"/>
<sequence length="318" mass="35186">MDVFDWRDYGNGIVAFDAGYVRPILAAIHMVVEKGRVAFIDTGSNDALPNALSALKKLGLDVSAVDYVILTHIHLDHAGGAGSMMRAFPRAKLVVHPRGARHMVEPAKLVAGVTAVYGAEYVQRVYGEILPIAADRIVEAPDGFSFSLAGSRELLCLDTPGHARHHICVVDKKASAIFTGDMFGLSYRELDVDGRPFIFPTTTPTQFEPEEMRASIHRLLSFNPEAMYLTHYSRVSNVQRMGEELLRHLDAVIALALKEKDAGQMRHQLIKRAMTEYLQAEIRRHGCLLSDADLLAIWETDLELNAQGLGVWLDGIKV</sequence>
<dbReference type="PANTHER" id="PTHR42951:SF22">
    <property type="entry name" value="METALLO BETA-LACTAMASE SUPERFAMILY LIPOPROTEIN"/>
    <property type="match status" value="1"/>
</dbReference>